<reference evidence="13" key="2">
    <citation type="journal article" date="2023" name="IMA Fungus">
        <title>Comparative genomic study of the Penicillium genus elucidates a diverse pangenome and 15 lateral gene transfer events.</title>
        <authorList>
            <person name="Petersen C."/>
            <person name="Sorensen T."/>
            <person name="Nielsen M.R."/>
            <person name="Sondergaard T.E."/>
            <person name="Sorensen J.L."/>
            <person name="Fitzpatrick D.A."/>
            <person name="Frisvad J.C."/>
            <person name="Nielsen K.L."/>
        </authorList>
    </citation>
    <scope>NUCLEOTIDE SEQUENCE</scope>
    <source>
        <strain evidence="13">IBT 3081</strain>
    </source>
</reference>
<dbReference type="GO" id="GO:0005576">
    <property type="term" value="C:extracellular region"/>
    <property type="evidence" value="ECO:0007669"/>
    <property type="project" value="UniProtKB-SubCell"/>
</dbReference>
<evidence type="ECO:0000256" key="3">
    <source>
        <dbReference type="ARBA" id="ARBA00010418"/>
    </source>
</evidence>
<dbReference type="OrthoDB" id="2130367at2759"/>
<dbReference type="InterPro" id="IPR008979">
    <property type="entry name" value="Galactose-bd-like_sf"/>
</dbReference>
<evidence type="ECO:0000256" key="7">
    <source>
        <dbReference type="ARBA" id="ARBA00023239"/>
    </source>
</evidence>
<name>A0A9W9VIK5_9EURO</name>
<dbReference type="GO" id="GO:0102210">
    <property type="term" value="F:rhamnogalacturonan endolyase activity"/>
    <property type="evidence" value="ECO:0007669"/>
    <property type="project" value="UniProtKB-EC"/>
</dbReference>
<evidence type="ECO:0000256" key="2">
    <source>
        <dbReference type="ARBA" id="ARBA00004613"/>
    </source>
</evidence>
<comment type="catalytic activity">
    <reaction evidence="1">
        <text>Endotype eliminative cleavage of L-alpha-rhamnopyranosyl-(1-&gt;4)-alpha-D-galactopyranosyluronic acid bonds of rhamnogalacturonan I domains in ramified hairy regions of pectin leaving L-rhamnopyranose at the reducing end and 4-deoxy-4,5-unsaturated D-galactopyranosyluronic acid at the non-reducing end.</text>
        <dbReference type="EC" id="4.2.2.23"/>
    </reaction>
</comment>
<keyword evidence="9" id="KW-0624">Polysaccharide degradation</keyword>
<comment type="similarity">
    <text evidence="3">Belongs to the polysaccharide lyase 4 family.</text>
</comment>
<evidence type="ECO:0000313" key="13">
    <source>
        <dbReference type="EMBL" id="KAJ5382104.1"/>
    </source>
</evidence>
<dbReference type="Pfam" id="PF14686">
    <property type="entry name" value="fn3_3"/>
    <property type="match status" value="1"/>
</dbReference>
<feature type="chain" id="PRO_5040845311" description="rhamnogalacturonan endolyase" evidence="10">
    <location>
        <begin position="19"/>
        <end position="680"/>
    </location>
</feature>
<keyword evidence="13" id="KW-0378">Hydrolase</keyword>
<dbReference type="Gene3D" id="2.60.120.260">
    <property type="entry name" value="Galactose-binding domain-like"/>
    <property type="match status" value="1"/>
</dbReference>
<feature type="domain" description="Rhamnogalacturonan lyase" evidence="11">
    <location>
        <begin position="464"/>
        <end position="677"/>
    </location>
</feature>
<evidence type="ECO:0000259" key="12">
    <source>
        <dbReference type="Pfam" id="PF14686"/>
    </source>
</evidence>
<keyword evidence="5" id="KW-0964">Secreted</keyword>
<dbReference type="RefSeq" id="XP_056581880.1">
    <property type="nucleotide sequence ID" value="XM_056717745.1"/>
</dbReference>
<dbReference type="InterPro" id="IPR029411">
    <property type="entry name" value="RG-lyase_III"/>
</dbReference>
<dbReference type="InterPro" id="IPR051850">
    <property type="entry name" value="Polysacch_Lyase_4"/>
</dbReference>
<keyword evidence="6 10" id="KW-0732">Signal</keyword>
<dbReference type="PANTHER" id="PTHR32018">
    <property type="entry name" value="RHAMNOGALACTURONATE LYASE FAMILY PROTEIN"/>
    <property type="match status" value="1"/>
</dbReference>
<evidence type="ECO:0000256" key="5">
    <source>
        <dbReference type="ARBA" id="ARBA00022525"/>
    </source>
</evidence>
<dbReference type="EC" id="4.2.2.23" evidence="4"/>
<evidence type="ECO:0000256" key="6">
    <source>
        <dbReference type="ARBA" id="ARBA00022729"/>
    </source>
</evidence>
<dbReference type="EMBL" id="JAPZBT010000001">
    <property type="protein sequence ID" value="KAJ5382104.1"/>
    <property type="molecule type" value="Genomic_DNA"/>
</dbReference>
<comment type="caution">
    <text evidence="13">The sequence shown here is derived from an EMBL/GenBank/DDBJ whole genome shotgun (WGS) entry which is preliminary data.</text>
</comment>
<evidence type="ECO:0000256" key="8">
    <source>
        <dbReference type="ARBA" id="ARBA00023277"/>
    </source>
</evidence>
<dbReference type="CDD" id="cd10320">
    <property type="entry name" value="RGL4_N"/>
    <property type="match status" value="1"/>
</dbReference>
<dbReference type="Gene3D" id="2.60.40.1120">
    <property type="entry name" value="Carboxypeptidase-like, regulatory domain"/>
    <property type="match status" value="1"/>
</dbReference>
<dbReference type="GO" id="GO:0000272">
    <property type="term" value="P:polysaccharide catabolic process"/>
    <property type="evidence" value="ECO:0007669"/>
    <property type="project" value="UniProtKB-KW"/>
</dbReference>
<dbReference type="SUPFAM" id="SSF49785">
    <property type="entry name" value="Galactose-binding domain-like"/>
    <property type="match status" value="1"/>
</dbReference>
<dbReference type="Proteomes" id="UP001147752">
    <property type="component" value="Unassembled WGS sequence"/>
</dbReference>
<dbReference type="CDD" id="cd10316">
    <property type="entry name" value="RGL4_M"/>
    <property type="match status" value="1"/>
</dbReference>
<dbReference type="GO" id="GO:0030246">
    <property type="term" value="F:carbohydrate binding"/>
    <property type="evidence" value="ECO:0007669"/>
    <property type="project" value="InterPro"/>
</dbReference>
<proteinExistence type="inferred from homology"/>
<dbReference type="AlphaFoldDB" id="A0A9W9VIK5"/>
<keyword evidence="8" id="KW-0119">Carbohydrate metabolism</keyword>
<evidence type="ECO:0000256" key="10">
    <source>
        <dbReference type="SAM" id="SignalP"/>
    </source>
</evidence>
<dbReference type="SUPFAM" id="SSF49452">
    <property type="entry name" value="Starch-binding domain-like"/>
    <property type="match status" value="1"/>
</dbReference>
<evidence type="ECO:0000259" key="11">
    <source>
        <dbReference type="Pfam" id="PF14683"/>
    </source>
</evidence>
<evidence type="ECO:0000256" key="1">
    <source>
        <dbReference type="ARBA" id="ARBA00001324"/>
    </source>
</evidence>
<evidence type="ECO:0000313" key="14">
    <source>
        <dbReference type="Proteomes" id="UP001147752"/>
    </source>
</evidence>
<dbReference type="InterPro" id="IPR013784">
    <property type="entry name" value="Carb-bd-like_fold"/>
</dbReference>
<evidence type="ECO:0000256" key="4">
    <source>
        <dbReference type="ARBA" id="ARBA00012437"/>
    </source>
</evidence>
<organism evidence="13 14">
    <name type="scientific">Penicillium concentricum</name>
    <dbReference type="NCBI Taxonomy" id="293559"/>
    <lineage>
        <taxon>Eukaryota</taxon>
        <taxon>Fungi</taxon>
        <taxon>Dikarya</taxon>
        <taxon>Ascomycota</taxon>
        <taxon>Pezizomycotina</taxon>
        <taxon>Eurotiomycetes</taxon>
        <taxon>Eurotiomycetidae</taxon>
        <taxon>Eurotiales</taxon>
        <taxon>Aspergillaceae</taxon>
        <taxon>Penicillium</taxon>
    </lineage>
</organism>
<keyword evidence="14" id="KW-1185">Reference proteome</keyword>
<evidence type="ECO:0000256" key="9">
    <source>
        <dbReference type="ARBA" id="ARBA00023326"/>
    </source>
</evidence>
<dbReference type="SUPFAM" id="SSF74650">
    <property type="entry name" value="Galactose mutarotase-like"/>
    <property type="match status" value="1"/>
</dbReference>
<protein>
    <recommendedName>
        <fullName evidence="4">rhamnogalacturonan endolyase</fullName>
        <ecNumber evidence="4">4.2.2.23</ecNumber>
    </recommendedName>
</protein>
<dbReference type="PANTHER" id="PTHR32018:SF9">
    <property type="entry name" value="RHAMNOGALACTURONATE LYASE B"/>
    <property type="match status" value="1"/>
</dbReference>
<dbReference type="InterPro" id="IPR029413">
    <property type="entry name" value="RG-lyase_II"/>
</dbReference>
<gene>
    <name evidence="13" type="ORF">N7517_000015</name>
</gene>
<accession>A0A9W9VIK5</accession>
<dbReference type="Pfam" id="PF14683">
    <property type="entry name" value="CBM-like"/>
    <property type="match status" value="1"/>
</dbReference>
<reference evidence="13" key="1">
    <citation type="submission" date="2022-12" db="EMBL/GenBank/DDBJ databases">
        <authorList>
            <person name="Petersen C."/>
        </authorList>
    </citation>
    <scope>NUCLEOTIDE SEQUENCE</scope>
    <source>
        <strain evidence="13">IBT 3081</strain>
    </source>
</reference>
<feature type="domain" description="Rhamnogalacturonan lyase" evidence="12">
    <location>
        <begin position="374"/>
        <end position="450"/>
    </location>
</feature>
<sequence>MRASLLTAFTGLAAAATALHVAENQTYITLANDRLTAVLQKSVGQIVDLTLDGQDLLGAQSGSTGIGPYLDCYCIPSGFYTAGATSPTMEVVQGTDSTGTKYGGMILSDTYTPTGQQFQQYWFLRDGETGLHMFSRLAYHNETTPHLRNLQELRTLFRPNSDLWTHLTSSEIQTAPLPSKDAIAKQIVVQDATWTFNNTPSDAYYTQFSEYFTKYSFSNQWRNNSVHGLYADGSTSNGATYGAWLVMNTKVGHIAPIASKIESYLTRLSQDTYYGGPLHSDLTVDGIVYNYIVSNHHGEGTPNITNGFDRTFGPQFYLFNGGKGSASLEELRSEAEEIANPQWNAAFYDSIAKHVIGYAPSSQRGSVKGTVKLPKGAVRPIAVLTVDGQYFQDNSAVPSSYQYWTDINRDGSFSIDRVKEGKYRLTVYAEGIFGDFVRDGIIIRAGRQTALRETWKQESAGTEVWRIGIPDKSSGEFRRGNARDSIHPLHPPEYLIYWGAYDWRADFPDGINYTMGTSDPATDLNTAHWSVFGPTAKDSHVEYDTTYDWNIHFTLNSKQLRKRKTATLTLQLAAAKTAAGNTDVWNSVEPYNNLSLESYINNQADPLTLVIGFNQSSSCIVRSAVSCYQVGSRMEFPADWLHVGDNVLRLHLPFNATDTETAILPATVYVQYDAIRLELL</sequence>
<feature type="signal peptide" evidence="10">
    <location>
        <begin position="1"/>
        <end position="18"/>
    </location>
</feature>
<dbReference type="GO" id="GO:0016787">
    <property type="term" value="F:hydrolase activity"/>
    <property type="evidence" value="ECO:0007669"/>
    <property type="project" value="UniProtKB-KW"/>
</dbReference>
<comment type="subcellular location">
    <subcellularLocation>
        <location evidence="2">Secreted</location>
    </subcellularLocation>
</comment>
<keyword evidence="7" id="KW-0456">Lyase</keyword>
<dbReference type="InterPro" id="IPR011013">
    <property type="entry name" value="Gal_mutarotase_sf_dom"/>
</dbReference>
<dbReference type="GeneID" id="81456928"/>